<dbReference type="InterPro" id="IPR048966">
    <property type="entry name" value="Aquarius_b-barrel"/>
</dbReference>
<feature type="domain" description="RNA helicase aquarius insertion" evidence="6">
    <location>
        <begin position="644"/>
        <end position="717"/>
    </location>
</feature>
<dbReference type="PIRSF" id="PIRSF038901">
    <property type="entry name" value="AQR_cwf11"/>
    <property type="match status" value="1"/>
</dbReference>
<dbReference type="InterPro" id="IPR041677">
    <property type="entry name" value="DNA2/NAM7_AAA_11"/>
</dbReference>
<dbReference type="PANTHER" id="PTHR10887:SF5">
    <property type="entry name" value="RNA HELICASE AQUARIUS"/>
    <property type="match status" value="1"/>
</dbReference>
<evidence type="ECO:0000259" key="3">
    <source>
        <dbReference type="Pfam" id="PF13087"/>
    </source>
</evidence>
<dbReference type="Gene3D" id="3.40.50.300">
    <property type="entry name" value="P-loop containing nucleotide triphosphate hydrolases"/>
    <property type="match status" value="2"/>
</dbReference>
<feature type="domain" description="RNA helicase aquarius N-terminal" evidence="4">
    <location>
        <begin position="12"/>
        <end position="357"/>
    </location>
</feature>
<dbReference type="InterPro" id="IPR047187">
    <property type="entry name" value="SF1_C_Upf1"/>
</dbReference>
<dbReference type="InterPro" id="IPR048967">
    <property type="entry name" value="Aquarius_insert"/>
</dbReference>
<dbReference type="GO" id="GO:0004386">
    <property type="term" value="F:helicase activity"/>
    <property type="evidence" value="ECO:0007669"/>
    <property type="project" value="InterPro"/>
</dbReference>
<comment type="subunit">
    <text evidence="1">Belongs to the 40S cdc5-associated complex (or cwf complex), a spliceosome sub-complex reminiscent of a late-stage spliceosome.</text>
</comment>
<dbReference type="PANTHER" id="PTHR10887">
    <property type="entry name" value="DNA2/NAM7 HELICASE FAMILY"/>
    <property type="match status" value="1"/>
</dbReference>
<dbReference type="SUPFAM" id="SSF52540">
    <property type="entry name" value="P-loop containing nucleoside triphosphate hydrolases"/>
    <property type="match status" value="1"/>
</dbReference>
<keyword evidence="1" id="KW-0507">mRNA processing</keyword>
<dbReference type="GO" id="GO:0045292">
    <property type="term" value="P:mRNA cis splicing, via spliceosome"/>
    <property type="evidence" value="ECO:0007669"/>
    <property type="project" value="UniProtKB-UniRule"/>
</dbReference>
<dbReference type="Pfam" id="PF21143">
    <property type="entry name" value="Aquarius_N_2nd"/>
    <property type="match status" value="1"/>
</dbReference>
<dbReference type="Pfam" id="PF13087">
    <property type="entry name" value="AAA_12"/>
    <property type="match status" value="1"/>
</dbReference>
<protein>
    <recommendedName>
        <fullName evidence="1">Pre-mRNA-splicing factor</fullName>
    </recommendedName>
</protein>
<organism evidence="7 8">
    <name type="scientific">Thamnocephalis sphaerospora</name>
    <dbReference type="NCBI Taxonomy" id="78915"/>
    <lineage>
        <taxon>Eukaryota</taxon>
        <taxon>Fungi</taxon>
        <taxon>Fungi incertae sedis</taxon>
        <taxon>Zoopagomycota</taxon>
        <taxon>Zoopagomycotina</taxon>
        <taxon>Zoopagomycetes</taxon>
        <taxon>Zoopagales</taxon>
        <taxon>Sigmoideomycetaceae</taxon>
        <taxon>Thamnocephalis</taxon>
    </lineage>
</organism>
<keyword evidence="8" id="KW-1185">Reference proteome</keyword>
<feature type="domain" description="DNA2/NAM7 helicase helicase" evidence="2">
    <location>
        <begin position="729"/>
        <end position="1031"/>
    </location>
</feature>
<evidence type="ECO:0000313" key="7">
    <source>
        <dbReference type="EMBL" id="RKP09855.1"/>
    </source>
</evidence>
<dbReference type="GO" id="GO:0071013">
    <property type="term" value="C:catalytic step 2 spliceosome"/>
    <property type="evidence" value="ECO:0007669"/>
    <property type="project" value="TreeGrafter"/>
</dbReference>
<dbReference type="InterPro" id="IPR032174">
    <property type="entry name" value="Aquarius_N"/>
</dbReference>
<feature type="domain" description="DNA2/NAM7 helicase-like C-terminal" evidence="3">
    <location>
        <begin position="1041"/>
        <end position="1232"/>
    </location>
</feature>
<evidence type="ECO:0000259" key="6">
    <source>
        <dbReference type="Pfam" id="PF21144"/>
    </source>
</evidence>
<feature type="domain" description="RNA helicase aquarius beta-barrel" evidence="5">
    <location>
        <begin position="437"/>
        <end position="596"/>
    </location>
</feature>
<dbReference type="Pfam" id="PF21144">
    <property type="entry name" value="Aquarius_N_3rd"/>
    <property type="match status" value="1"/>
</dbReference>
<keyword evidence="7" id="KW-0378">Hydrolase</keyword>
<dbReference type="FunFam" id="3.40.50.300:FF:002863">
    <property type="entry name" value="Pre-mRNA-splicing factor cwf11"/>
    <property type="match status" value="1"/>
</dbReference>
<evidence type="ECO:0000256" key="1">
    <source>
        <dbReference type="PIRNR" id="PIRNR038901"/>
    </source>
</evidence>
<keyword evidence="1" id="KW-0508">mRNA splicing</keyword>
<comment type="similarity">
    <text evidence="1">Belongs to the CWF11 family.</text>
</comment>
<dbReference type="Pfam" id="PF13086">
    <property type="entry name" value="AAA_11"/>
    <property type="match status" value="1"/>
</dbReference>
<accession>A0A4P9XUF6</accession>
<dbReference type="Pfam" id="PF16399">
    <property type="entry name" value="Aquarius_N_1st"/>
    <property type="match status" value="1"/>
</dbReference>
<dbReference type="CDD" id="cd18808">
    <property type="entry name" value="SF1_C_Upf1"/>
    <property type="match status" value="1"/>
</dbReference>
<dbReference type="InterPro" id="IPR041679">
    <property type="entry name" value="DNA2/NAM7-like_C"/>
</dbReference>
<name>A0A4P9XUF6_9FUNG</name>
<proteinExistence type="inferred from homology"/>
<reference evidence="8" key="1">
    <citation type="journal article" date="2018" name="Nat. Microbiol.">
        <title>Leveraging single-cell genomics to expand the fungal tree of life.</title>
        <authorList>
            <person name="Ahrendt S.R."/>
            <person name="Quandt C.A."/>
            <person name="Ciobanu D."/>
            <person name="Clum A."/>
            <person name="Salamov A."/>
            <person name="Andreopoulos B."/>
            <person name="Cheng J.F."/>
            <person name="Woyke T."/>
            <person name="Pelin A."/>
            <person name="Henrissat B."/>
            <person name="Reynolds N.K."/>
            <person name="Benny G.L."/>
            <person name="Smith M.E."/>
            <person name="James T.Y."/>
            <person name="Grigoriev I.V."/>
        </authorList>
    </citation>
    <scope>NUCLEOTIDE SEQUENCE [LARGE SCALE GENOMIC DNA]</scope>
    <source>
        <strain evidence="8">RSA 1356</strain>
    </source>
</reference>
<dbReference type="Proteomes" id="UP000271241">
    <property type="component" value="Unassembled WGS sequence"/>
</dbReference>
<evidence type="ECO:0000259" key="2">
    <source>
        <dbReference type="Pfam" id="PF13086"/>
    </source>
</evidence>
<comment type="function">
    <text evidence="1">Involved in mRNA splicing where it associates with cdc5 and the other cwf proteins as part of the spliceosome.</text>
</comment>
<evidence type="ECO:0000259" key="4">
    <source>
        <dbReference type="Pfam" id="PF16399"/>
    </source>
</evidence>
<dbReference type="GO" id="GO:0005684">
    <property type="term" value="C:U2-type spliceosomal complex"/>
    <property type="evidence" value="ECO:0007669"/>
    <property type="project" value="UniProtKB-UniRule"/>
</dbReference>
<dbReference type="EMBL" id="KZ992485">
    <property type="protein sequence ID" value="RKP09855.1"/>
    <property type="molecule type" value="Genomic_DNA"/>
</dbReference>
<keyword evidence="1" id="KW-0539">Nucleus</keyword>
<dbReference type="InterPro" id="IPR027417">
    <property type="entry name" value="P-loop_NTPase"/>
</dbReference>
<comment type="subcellular location">
    <subcellularLocation>
        <location evidence="1">Nucleus</location>
    </subcellularLocation>
</comment>
<dbReference type="InterPro" id="IPR026300">
    <property type="entry name" value="CWF11_fam"/>
</dbReference>
<evidence type="ECO:0000259" key="5">
    <source>
        <dbReference type="Pfam" id="PF21143"/>
    </source>
</evidence>
<dbReference type="STRING" id="78915.A0A4P9XUF6"/>
<dbReference type="GO" id="GO:0003729">
    <property type="term" value="F:mRNA binding"/>
    <property type="evidence" value="ECO:0007669"/>
    <property type="project" value="TreeGrafter"/>
</dbReference>
<dbReference type="OrthoDB" id="1879at2759"/>
<dbReference type="CDD" id="cd17935">
    <property type="entry name" value="EEXXQc_AQR"/>
    <property type="match status" value="1"/>
</dbReference>
<sequence>MTNDPLCGDDQQYLWPNYRPDTATDEHVLSLVAMVNEKCRQRVSVWDLFSDDVERFGAFFRRAVLLSLAQSGRSLLERERLLLFLGRTFQSLENVFVRNECMRLVSVGIWHALATKERREAEMAKVPHMVKKVWRALEKRFKAAADEEQKERIQTEWYWISWLISDFMDTIYTIPEAGEVDRHAIAYCERFLEFAVDLLSQLPTRRFVNALVDDHHVVLLCKRAPILAREPEGYLAQLLDALEFFANFEVDEHTGRSMTAEESASLHNDRLLELQRIAYADFREQLPELALTHLSAIETQETLREFFRQLTAADLDRLCDAVNLRRVQVRSPNTDEATQGYDSEMLVEALVYRYKKRTSQLETINQTSLYPDETLLFDDMLTQTDRYTGDAVLPLPRLNLQFLTLHDYLLRAFKLFRLESAYEIRQDIEDAVRRLAPQRTYPEGQTVFAGWARMATPVQSVSIVEVAPPLLGEERPSRVRADIKIDLGQYTESVQRDWDMLRPHDIVFLLTVRAKEWTTEPWDETRPFCEHFGLDYVRGCEVTEVVGAPSAAANFETRSRGRTIRVLLDPNRYYEDVERAARGEDVNETFNILLRRNAKENNFKAVLETVRDLMQSELFVPDWLQNVFLGYGDPASAHYRRMPNMLRSLDFRDTFVGKDHLQASFPEATLVASDDGELPTEPPYVIDFVEEKREAGDSEELVVKTYQLPNMGPYASDVIRKNAVPFTPSQVEAIRAGSNPGLTLIVGPPGTGKTDVAVQIISNIYHNFPQQRTLLIARSNQALNQLFEKIVALDIDDRHLLRLGHGEEELETEESFNKAGRVSSFLERRIELLGEVSRLALSLGLTGDHGYTCETAGYFYLYHVLARWEPYEAMLERGLRGEIADAASLVRAFPFSVYFSNVAQPLFSLDCTQESVVEIARGCFRHIKRVFEQLEEIRAFELLRTSRDRANYLLTKEARVVAMTTMHAALKRRELVELGFKYDNVIMEEAAQMLEGETFIPLLMQEPKDGRSRLKRVVLIGDHHQLPPVVQNPAFERYCNMEQSMFTRFVRLGVPTVELDRQGRARPSIAKLYNWRYKNLGDLPNVVEGPGFQLANPGFSHEYQFINVEDYEGRGETAPSPHFFQNLGEAEYVVATYQYMRLLGYPAERITILTTYNGQRALIGDVLRRRCSWQPYFGMPAKVTTVDKYQGQQNDYILLSLVRTKHVGYLRDVRRLTVAMSRARLGLYVFGRLRLFAGCVDLKPTFDQLAGRPTQLCLQEGELYGETTRKVSLQCTGERLHFAIDLTSALPRWIPLASRWSSRMLPIWGSVCIKCHESGLLAPRQTTWM</sequence>
<dbReference type="GO" id="GO:0016787">
    <property type="term" value="F:hydrolase activity"/>
    <property type="evidence" value="ECO:0007669"/>
    <property type="project" value="UniProtKB-KW"/>
</dbReference>
<evidence type="ECO:0000313" key="8">
    <source>
        <dbReference type="Proteomes" id="UP000271241"/>
    </source>
</evidence>
<dbReference type="InterPro" id="IPR045055">
    <property type="entry name" value="DNA2/NAM7-like"/>
</dbReference>
<gene>
    <name evidence="7" type="ORF">THASP1DRAFT_13707</name>
</gene>